<keyword evidence="2" id="KW-1185">Reference proteome</keyword>
<evidence type="ECO:0000313" key="1">
    <source>
        <dbReference type="EMBL" id="CAI6305724.1"/>
    </source>
</evidence>
<proteinExistence type="predicted"/>
<sequence length="78" mass="8942">MRHPTARCDPSLVQLPLYFGISRSSGSDFEWSKTLPHWGNTRARDGRHANDVTCPEPLSRPTIWIIHSNDEYRTPATH</sequence>
<reference evidence="1" key="1">
    <citation type="submission" date="2023-01" db="EMBL/GenBank/DDBJ databases">
        <authorList>
            <person name="Van Ghelder C."/>
            <person name="Rancurel C."/>
        </authorList>
    </citation>
    <scope>NUCLEOTIDE SEQUENCE</scope>
    <source>
        <strain evidence="1">CNCM I-4278</strain>
    </source>
</reference>
<dbReference type="AlphaFoldDB" id="A0A9W4U649"/>
<comment type="caution">
    <text evidence="1">The sequence shown here is derived from an EMBL/GenBank/DDBJ whole genome shotgun (WGS) entry which is preliminary data.</text>
</comment>
<dbReference type="EMBL" id="CAOQHR010000002">
    <property type="protein sequence ID" value="CAI6305724.1"/>
    <property type="molecule type" value="Genomic_DNA"/>
</dbReference>
<evidence type="ECO:0000313" key="2">
    <source>
        <dbReference type="Proteomes" id="UP001152607"/>
    </source>
</evidence>
<organism evidence="1 2">
    <name type="scientific">Periconia digitata</name>
    <dbReference type="NCBI Taxonomy" id="1303443"/>
    <lineage>
        <taxon>Eukaryota</taxon>
        <taxon>Fungi</taxon>
        <taxon>Dikarya</taxon>
        <taxon>Ascomycota</taxon>
        <taxon>Pezizomycotina</taxon>
        <taxon>Dothideomycetes</taxon>
        <taxon>Pleosporomycetidae</taxon>
        <taxon>Pleosporales</taxon>
        <taxon>Massarineae</taxon>
        <taxon>Periconiaceae</taxon>
        <taxon>Periconia</taxon>
    </lineage>
</organism>
<accession>A0A9W4U649</accession>
<gene>
    <name evidence="1" type="ORF">PDIGIT_LOCUS3017</name>
</gene>
<protein>
    <submittedName>
        <fullName evidence="1">Uncharacterized protein</fullName>
    </submittedName>
</protein>
<dbReference type="Proteomes" id="UP001152607">
    <property type="component" value="Unassembled WGS sequence"/>
</dbReference>
<name>A0A9W4U649_9PLEO</name>